<evidence type="ECO:0000313" key="1">
    <source>
        <dbReference type="EMBL" id="KAE8718896.1"/>
    </source>
</evidence>
<dbReference type="SUPFAM" id="SSF48452">
    <property type="entry name" value="TPR-like"/>
    <property type="match status" value="1"/>
</dbReference>
<accession>A0A6A3BPM8</accession>
<dbReference type="Gene3D" id="1.25.40.10">
    <property type="entry name" value="Tetratricopeptide repeat domain"/>
    <property type="match status" value="1"/>
</dbReference>
<organism evidence="1 2">
    <name type="scientific">Hibiscus syriacus</name>
    <name type="common">Rose of Sharon</name>
    <dbReference type="NCBI Taxonomy" id="106335"/>
    <lineage>
        <taxon>Eukaryota</taxon>
        <taxon>Viridiplantae</taxon>
        <taxon>Streptophyta</taxon>
        <taxon>Embryophyta</taxon>
        <taxon>Tracheophyta</taxon>
        <taxon>Spermatophyta</taxon>
        <taxon>Magnoliopsida</taxon>
        <taxon>eudicotyledons</taxon>
        <taxon>Gunneridae</taxon>
        <taxon>Pentapetalae</taxon>
        <taxon>rosids</taxon>
        <taxon>malvids</taxon>
        <taxon>Malvales</taxon>
        <taxon>Malvaceae</taxon>
        <taxon>Malvoideae</taxon>
        <taxon>Hibiscus</taxon>
    </lineage>
</organism>
<evidence type="ECO:0000313" key="2">
    <source>
        <dbReference type="Proteomes" id="UP000436088"/>
    </source>
</evidence>
<proteinExistence type="predicted"/>
<name>A0A6A3BPM8_HIBSY</name>
<dbReference type="EMBL" id="VEPZ02000799">
    <property type="protein sequence ID" value="KAE8718896.1"/>
    <property type="molecule type" value="Genomic_DNA"/>
</dbReference>
<gene>
    <name evidence="1" type="ORF">F3Y22_tig00109987pilonHSYRG00174</name>
</gene>
<dbReference type="Proteomes" id="UP000436088">
    <property type="component" value="Unassembled WGS sequence"/>
</dbReference>
<sequence length="105" mass="12121">MDEYHQNMIRTYPGEALLLPNYAKFLKEVRGDLLKKAEEYCRKAAFVRPDDGEVLSTYGDLIWVNHGDEALAQTYFDRAVKASPNNCHVLASYARYLWTAEKDDD</sequence>
<dbReference type="PANTHER" id="PTHR26312">
    <property type="entry name" value="TETRATRICOPEPTIDE REPEAT PROTEIN 5"/>
    <property type="match status" value="1"/>
</dbReference>
<dbReference type="OrthoDB" id="439046at2759"/>
<dbReference type="InterPro" id="IPR011990">
    <property type="entry name" value="TPR-like_helical_dom_sf"/>
</dbReference>
<dbReference type="AlphaFoldDB" id="A0A6A3BPM8"/>
<keyword evidence="2" id="KW-1185">Reference proteome</keyword>
<dbReference type="PANTHER" id="PTHR26312:SF181">
    <property type="entry name" value="TETRATRICOPEPTIDE REPEAT (TPR)-LIKE SUPERFAMILY PROTEIN"/>
    <property type="match status" value="1"/>
</dbReference>
<protein>
    <submittedName>
        <fullName evidence="1">Uncharacterized protein</fullName>
    </submittedName>
</protein>
<reference evidence="1" key="1">
    <citation type="submission" date="2019-09" db="EMBL/GenBank/DDBJ databases">
        <title>Draft genome information of white flower Hibiscus syriacus.</title>
        <authorList>
            <person name="Kim Y.-M."/>
        </authorList>
    </citation>
    <scope>NUCLEOTIDE SEQUENCE [LARGE SCALE GENOMIC DNA]</scope>
    <source>
        <strain evidence="1">YM2019G1</strain>
    </source>
</reference>
<comment type="caution">
    <text evidence="1">The sequence shown here is derived from an EMBL/GenBank/DDBJ whole genome shotgun (WGS) entry which is preliminary data.</text>
</comment>